<dbReference type="Gene3D" id="6.20.150.10">
    <property type="match status" value="1"/>
</dbReference>
<sequence length="183" mass="19415">MPHRAVLGDHDNQLANTARLGVISEVQDDRARVKIGATETDLLPFMLRRAAEDYDWWQPSIGEQVVVLMLWGDPSQGVILGAVAQDAHRSPAAGAAWGKRFRDGTVLTYDPESHALTVAAWQSPVTVVCSSVTIKAHAATLDVPEVHCTGSVKADGDVTAGSVSLQGHVHQVQAVGAPTGKPQ</sequence>
<feature type="domain" description="Gp5/Type VI secretion system Vgr protein OB-fold" evidence="1">
    <location>
        <begin position="20"/>
        <end position="83"/>
    </location>
</feature>
<dbReference type="InterPro" id="IPR013046">
    <property type="entry name" value="GpV/Gp45"/>
</dbReference>
<gene>
    <name evidence="2" type="ORF">NQF89_05715</name>
</gene>
<evidence type="ECO:0000259" key="1">
    <source>
        <dbReference type="Pfam" id="PF04717"/>
    </source>
</evidence>
<evidence type="ECO:0000313" key="3">
    <source>
        <dbReference type="Proteomes" id="UP001165575"/>
    </source>
</evidence>
<reference evidence="2 3" key="1">
    <citation type="submission" date="2022-07" db="EMBL/GenBank/DDBJ databases">
        <title>Bombella genomes.</title>
        <authorList>
            <person name="Harer L."/>
            <person name="Styblova S."/>
            <person name="Ehrmann M."/>
        </authorList>
    </citation>
    <scope>NUCLEOTIDE SEQUENCE [LARGE SCALE GENOMIC DNA]</scope>
    <source>
        <strain evidence="2 3">TMW 2.2556</strain>
    </source>
</reference>
<organism evidence="2 3">
    <name type="scientific">Bombella pollinis</name>
    <dbReference type="NCBI Taxonomy" id="2967337"/>
    <lineage>
        <taxon>Bacteria</taxon>
        <taxon>Pseudomonadati</taxon>
        <taxon>Pseudomonadota</taxon>
        <taxon>Alphaproteobacteria</taxon>
        <taxon>Acetobacterales</taxon>
        <taxon>Acetobacteraceae</taxon>
        <taxon>Bombella</taxon>
    </lineage>
</organism>
<dbReference type="InterPro" id="IPR006531">
    <property type="entry name" value="Gp5/Vgr_OB"/>
</dbReference>
<evidence type="ECO:0000313" key="2">
    <source>
        <dbReference type="EMBL" id="MCX5619918.1"/>
    </source>
</evidence>
<keyword evidence="3" id="KW-1185">Reference proteome</keyword>
<dbReference type="InterPro" id="IPR037026">
    <property type="entry name" value="Vgr_OB-fold_dom_sf"/>
</dbReference>
<dbReference type="Gene3D" id="2.40.50.230">
    <property type="entry name" value="Gp5 N-terminal domain"/>
    <property type="match status" value="1"/>
</dbReference>
<dbReference type="EMBL" id="JANIDX010000005">
    <property type="protein sequence ID" value="MCX5619918.1"/>
    <property type="molecule type" value="Genomic_DNA"/>
</dbReference>
<protein>
    <submittedName>
        <fullName evidence="2">Phage baseplate assembly protein V</fullName>
    </submittedName>
</protein>
<accession>A0ABT3WQJ4</accession>
<dbReference type="Pfam" id="PF04717">
    <property type="entry name" value="Phage_base_V"/>
    <property type="match status" value="1"/>
</dbReference>
<comment type="caution">
    <text evidence="2">The sequence shown here is derived from an EMBL/GenBank/DDBJ whole genome shotgun (WGS) entry which is preliminary data.</text>
</comment>
<dbReference type="RefSeq" id="WP_266137745.1">
    <property type="nucleotide sequence ID" value="NZ_JANIDX010000005.1"/>
</dbReference>
<proteinExistence type="predicted"/>
<dbReference type="NCBIfam" id="TIGR01644">
    <property type="entry name" value="phage_P2_V"/>
    <property type="match status" value="1"/>
</dbReference>
<dbReference type="Proteomes" id="UP001165575">
    <property type="component" value="Unassembled WGS sequence"/>
</dbReference>
<name>A0ABT3WQJ4_9PROT</name>